<accession>A0A7S4E8L0</accession>
<protein>
    <submittedName>
        <fullName evidence="1">Uncharacterized protein</fullName>
    </submittedName>
</protein>
<organism evidence="1">
    <name type="scientific">Pelagomonas calceolata</name>
    <dbReference type="NCBI Taxonomy" id="35677"/>
    <lineage>
        <taxon>Eukaryota</taxon>
        <taxon>Sar</taxon>
        <taxon>Stramenopiles</taxon>
        <taxon>Ochrophyta</taxon>
        <taxon>Pelagophyceae</taxon>
        <taxon>Pelagomonadales</taxon>
        <taxon>Pelagomonadaceae</taxon>
        <taxon>Pelagomonas</taxon>
    </lineage>
</organism>
<name>A0A7S4E8L0_9STRA</name>
<dbReference type="Pfam" id="PF13374">
    <property type="entry name" value="TPR_10"/>
    <property type="match status" value="1"/>
</dbReference>
<dbReference type="AlphaFoldDB" id="A0A7S4E8L0"/>
<dbReference type="InterPro" id="IPR011990">
    <property type="entry name" value="TPR-like_helical_dom_sf"/>
</dbReference>
<proteinExistence type="predicted"/>
<reference evidence="1" key="1">
    <citation type="submission" date="2021-01" db="EMBL/GenBank/DDBJ databases">
        <authorList>
            <person name="Corre E."/>
            <person name="Pelletier E."/>
            <person name="Niang G."/>
            <person name="Scheremetjew M."/>
            <person name="Finn R."/>
            <person name="Kale V."/>
            <person name="Holt S."/>
            <person name="Cochrane G."/>
            <person name="Meng A."/>
            <person name="Brown T."/>
            <person name="Cohen L."/>
        </authorList>
    </citation>
    <scope>NUCLEOTIDE SEQUENCE</scope>
    <source>
        <strain evidence="1">CCMP1756</strain>
    </source>
</reference>
<dbReference type="Gene3D" id="1.25.40.10">
    <property type="entry name" value="Tetratricopeptide repeat domain"/>
    <property type="match status" value="1"/>
</dbReference>
<evidence type="ECO:0000313" key="3">
    <source>
        <dbReference type="Proteomes" id="UP000789595"/>
    </source>
</evidence>
<dbReference type="Proteomes" id="UP000789595">
    <property type="component" value="Unassembled WGS sequence"/>
</dbReference>
<dbReference type="OrthoDB" id="59528at2759"/>
<gene>
    <name evidence="1" type="ORF">PCAL00307_LOCUS12128</name>
    <name evidence="2" type="ORF">PECAL_2P14400</name>
</gene>
<reference evidence="2" key="2">
    <citation type="submission" date="2021-11" db="EMBL/GenBank/DDBJ databases">
        <authorList>
            <consortium name="Genoscope - CEA"/>
            <person name="William W."/>
        </authorList>
    </citation>
    <scope>NUCLEOTIDE SEQUENCE</scope>
</reference>
<evidence type="ECO:0000313" key="2">
    <source>
        <dbReference type="EMBL" id="CAH0368377.1"/>
    </source>
</evidence>
<dbReference type="EMBL" id="HBIW01014114">
    <property type="protein sequence ID" value="CAE0696692.1"/>
    <property type="molecule type" value="Transcribed_RNA"/>
</dbReference>
<evidence type="ECO:0000313" key="1">
    <source>
        <dbReference type="EMBL" id="CAE0696692.1"/>
    </source>
</evidence>
<dbReference type="EMBL" id="CAKKNE010000002">
    <property type="protein sequence ID" value="CAH0368377.1"/>
    <property type="molecule type" value="Genomic_DNA"/>
</dbReference>
<sequence length="133" mass="14633">MRAGERARADAMTEAANSLAAALSRLRRFEEARSLLRNTIPLAQRVVGHPIVGEDRELTLIMKLTYAKCLYKDDGATLDDLREAVNTLEDTERTARRVLGAAHPLVQNHIGRSLGESRATLRARETPSPAESA</sequence>
<keyword evidence="3" id="KW-1185">Reference proteome</keyword>